<dbReference type="GO" id="GO:0006351">
    <property type="term" value="P:DNA-templated transcription"/>
    <property type="evidence" value="ECO:0007669"/>
    <property type="project" value="TreeGrafter"/>
</dbReference>
<evidence type="ECO:0000313" key="9">
    <source>
        <dbReference type="EMBL" id="CVI63568.1"/>
    </source>
</evidence>
<evidence type="ECO:0000256" key="3">
    <source>
        <dbReference type="ARBA" id="ARBA00023125"/>
    </source>
</evidence>
<keyword evidence="3" id="KW-0238">DNA-binding</keyword>
<keyword evidence="2" id="KW-0805">Transcription regulation</keyword>
<evidence type="ECO:0000256" key="2">
    <source>
        <dbReference type="ARBA" id="ARBA00023015"/>
    </source>
</evidence>
<dbReference type="Proteomes" id="UP000192140">
    <property type="component" value="Unassembled WGS sequence"/>
</dbReference>
<dbReference type="GO" id="GO:0003700">
    <property type="term" value="F:DNA-binding transcription factor activity"/>
    <property type="evidence" value="ECO:0007669"/>
    <property type="project" value="InterPro"/>
</dbReference>
<keyword evidence="4" id="KW-0804">Transcription</keyword>
<dbReference type="PANTHER" id="PTHR30537">
    <property type="entry name" value="HTH-TYPE TRANSCRIPTIONAL REGULATOR"/>
    <property type="match status" value="1"/>
</dbReference>
<dbReference type="CDD" id="cd08481">
    <property type="entry name" value="PBP2_GcdR_like"/>
    <property type="match status" value="1"/>
</dbReference>
<dbReference type="PROSITE" id="PS50931">
    <property type="entry name" value="HTH_LYSR"/>
    <property type="match status" value="1"/>
</dbReference>
<feature type="domain" description="HTH lysR-type" evidence="8">
    <location>
        <begin position="9"/>
        <end position="66"/>
    </location>
</feature>
<dbReference type="InterPro" id="IPR058163">
    <property type="entry name" value="LysR-type_TF_proteobact-type"/>
</dbReference>
<evidence type="ECO:0000256" key="1">
    <source>
        <dbReference type="ARBA" id="ARBA00009437"/>
    </source>
</evidence>
<organism evidence="9 10">
    <name type="scientific">Agrobacterium deltaense NCPPB 1641</name>
    <dbReference type="NCBI Taxonomy" id="1183425"/>
    <lineage>
        <taxon>Bacteria</taxon>
        <taxon>Pseudomonadati</taxon>
        <taxon>Pseudomonadota</taxon>
        <taxon>Alphaproteobacteria</taxon>
        <taxon>Hyphomicrobiales</taxon>
        <taxon>Rhizobiaceae</taxon>
        <taxon>Rhizobium/Agrobacterium group</taxon>
        <taxon>Agrobacterium</taxon>
    </lineage>
</organism>
<reference evidence="9" key="1">
    <citation type="submission" date="2016-01" db="EMBL/GenBank/DDBJ databases">
        <authorList>
            <person name="Regsiter A."/>
            <person name="william w."/>
        </authorList>
    </citation>
    <scope>NUCLEOTIDE SEQUENCE</scope>
    <source>
        <strain evidence="9">NCPPB 1641</strain>
    </source>
</reference>
<dbReference type="RefSeq" id="WP_080855212.1">
    <property type="nucleotide sequence ID" value="NZ_LT009777.1"/>
</dbReference>
<keyword evidence="10" id="KW-1185">Reference proteome</keyword>
<sequence length="302" mass="33066">MNLGRSQIPDLELLRAFECAARHNSFTHAAVELSLTQSAVSRQIRMLEAQLGVVLFDRIRKRVVLSSSGEAILPDIVKLLRQVEDVVLRAKATGDGKKVLTVATLPTFGSRWLIRRLPAFLEANPNVSINVVSRTEPFDFHEEDIDLAIHYGQPVWANATCSYLCGETIVPVVSPGLVRKCPVKHASDLADAPLLHLATRPSLWVDWFRANDGDNIPALHGNRFDQFSMIIEAAVAGIGFGLIPEYLIEGEIASGLLVTAIDLPLSTSNGYYTVMADGRRNAATARAFQSWLLSQVGAVVTR</sequence>
<comment type="similarity">
    <text evidence="1">Belongs to the LysR transcriptional regulatory family.</text>
</comment>
<evidence type="ECO:0000313" key="10">
    <source>
        <dbReference type="Proteomes" id="UP000192140"/>
    </source>
</evidence>
<dbReference type="AlphaFoldDB" id="A0A1S7UB20"/>
<gene>
    <name evidence="9" type="ORF">AGR7A_pAt20283</name>
</gene>
<dbReference type="Gene3D" id="3.40.190.10">
    <property type="entry name" value="Periplasmic binding protein-like II"/>
    <property type="match status" value="2"/>
</dbReference>
<protein>
    <recommendedName>
        <fullName evidence="6">HTH-type transcriptional regulator TtuA</fullName>
    </recommendedName>
    <alternativeName>
        <fullName evidence="7">Tartrate utilization transcriptional regulator</fullName>
    </alternativeName>
</protein>
<dbReference type="InterPro" id="IPR036388">
    <property type="entry name" value="WH-like_DNA-bd_sf"/>
</dbReference>
<dbReference type="Pfam" id="PF03466">
    <property type="entry name" value="LysR_substrate"/>
    <property type="match status" value="1"/>
</dbReference>
<dbReference type="InterPro" id="IPR000847">
    <property type="entry name" value="LysR_HTH_N"/>
</dbReference>
<dbReference type="PRINTS" id="PR00039">
    <property type="entry name" value="HTHLYSR"/>
</dbReference>
<dbReference type="Gene3D" id="1.10.10.10">
    <property type="entry name" value="Winged helix-like DNA-binding domain superfamily/Winged helix DNA-binding domain"/>
    <property type="match status" value="1"/>
</dbReference>
<dbReference type="PANTHER" id="PTHR30537:SF26">
    <property type="entry name" value="GLYCINE CLEAVAGE SYSTEM TRANSCRIPTIONAL ACTIVATOR"/>
    <property type="match status" value="1"/>
</dbReference>
<dbReference type="FunFam" id="1.10.10.10:FF:000001">
    <property type="entry name" value="LysR family transcriptional regulator"/>
    <property type="match status" value="1"/>
</dbReference>
<dbReference type="EMBL" id="FCNP01000049">
    <property type="protein sequence ID" value="CVI63568.1"/>
    <property type="molecule type" value="Genomic_DNA"/>
</dbReference>
<dbReference type="Pfam" id="PF00126">
    <property type="entry name" value="HTH_1"/>
    <property type="match status" value="1"/>
</dbReference>
<dbReference type="GO" id="GO:0043565">
    <property type="term" value="F:sequence-specific DNA binding"/>
    <property type="evidence" value="ECO:0007669"/>
    <property type="project" value="TreeGrafter"/>
</dbReference>
<dbReference type="SUPFAM" id="SSF53850">
    <property type="entry name" value="Periplasmic binding protein-like II"/>
    <property type="match status" value="1"/>
</dbReference>
<comment type="caution">
    <text evidence="9">The sequence shown here is derived from an EMBL/GenBank/DDBJ whole genome shotgun (WGS) entry which is preliminary data.</text>
</comment>
<accession>A0A1S7UB20</accession>
<evidence type="ECO:0000256" key="5">
    <source>
        <dbReference type="ARBA" id="ARBA00054626"/>
    </source>
</evidence>
<dbReference type="SUPFAM" id="SSF46785">
    <property type="entry name" value="Winged helix' DNA-binding domain"/>
    <property type="match status" value="1"/>
</dbReference>
<evidence type="ECO:0000256" key="7">
    <source>
        <dbReference type="ARBA" id="ARBA00083243"/>
    </source>
</evidence>
<evidence type="ECO:0000256" key="4">
    <source>
        <dbReference type="ARBA" id="ARBA00023163"/>
    </source>
</evidence>
<dbReference type="InterPro" id="IPR036390">
    <property type="entry name" value="WH_DNA-bd_sf"/>
</dbReference>
<comment type="function">
    <text evidence="5">Transcriptional regulator of the ttuABCDE tartrate utilization operon.</text>
</comment>
<name>A0A1S7UB20_9HYPH</name>
<evidence type="ECO:0000256" key="6">
    <source>
        <dbReference type="ARBA" id="ARBA00067332"/>
    </source>
</evidence>
<proteinExistence type="inferred from homology"/>
<evidence type="ECO:0000259" key="8">
    <source>
        <dbReference type="PROSITE" id="PS50931"/>
    </source>
</evidence>
<dbReference type="InterPro" id="IPR005119">
    <property type="entry name" value="LysR_subst-bd"/>
</dbReference>